<dbReference type="EMBL" id="MEIA01000096">
    <property type="protein sequence ID" value="OJF14518.1"/>
    <property type="molecule type" value="Genomic_DNA"/>
</dbReference>
<feature type="compositionally biased region" description="Basic and acidic residues" evidence="2">
    <location>
        <begin position="112"/>
        <end position="122"/>
    </location>
</feature>
<feature type="region of interest" description="Disordered" evidence="2">
    <location>
        <begin position="79"/>
        <end position="122"/>
    </location>
</feature>
<reference evidence="3 4" key="1">
    <citation type="submission" date="2016-09" db="EMBL/GenBank/DDBJ databases">
        <title>Couchioplanes caeruleus draft genome sequence.</title>
        <authorList>
            <person name="Sheehan J."/>
            <person name="Caffrey P."/>
        </authorList>
    </citation>
    <scope>NUCLEOTIDE SEQUENCE [LARGE SCALE GENOMIC DNA]</scope>
    <source>
        <strain evidence="3 4">DSM 43634</strain>
    </source>
</reference>
<dbReference type="RefSeq" id="WP_071804555.1">
    <property type="nucleotide sequence ID" value="NZ_MEIA01000096.1"/>
</dbReference>
<proteinExistence type="predicted"/>
<protein>
    <submittedName>
        <fullName evidence="3">Uncharacterized protein</fullName>
    </submittedName>
</protein>
<evidence type="ECO:0000256" key="2">
    <source>
        <dbReference type="SAM" id="MobiDB-lite"/>
    </source>
</evidence>
<keyword evidence="4" id="KW-1185">Reference proteome</keyword>
<accession>A0A1K0GQ33</accession>
<organism evidence="3 4">
    <name type="scientific">Couchioplanes caeruleus subsp. caeruleus</name>
    <dbReference type="NCBI Taxonomy" id="56427"/>
    <lineage>
        <taxon>Bacteria</taxon>
        <taxon>Bacillati</taxon>
        <taxon>Actinomycetota</taxon>
        <taxon>Actinomycetes</taxon>
        <taxon>Micromonosporales</taxon>
        <taxon>Micromonosporaceae</taxon>
        <taxon>Couchioplanes</taxon>
    </lineage>
</organism>
<dbReference type="Proteomes" id="UP000182486">
    <property type="component" value="Unassembled WGS sequence"/>
</dbReference>
<name>A0A1K0GQ33_9ACTN</name>
<sequence length="122" mass="13106">MPRDTTPKAISSKAERQALELLRARAAGIGEAAVLRHRVDELTAELTAVTDEYAAVLAKLRENGWSDAELKQLGLTEVTAGGQPAGRRRQTRVAAVPAPRDSEPTPSATPHLEQHPEHTALS</sequence>
<evidence type="ECO:0000313" key="4">
    <source>
        <dbReference type="Proteomes" id="UP000182486"/>
    </source>
</evidence>
<keyword evidence="1" id="KW-0175">Coiled coil</keyword>
<dbReference type="AlphaFoldDB" id="A0A1K0GQ33"/>
<evidence type="ECO:0000256" key="1">
    <source>
        <dbReference type="SAM" id="Coils"/>
    </source>
</evidence>
<evidence type="ECO:0000313" key="3">
    <source>
        <dbReference type="EMBL" id="OJF14518.1"/>
    </source>
</evidence>
<feature type="coiled-coil region" evidence="1">
    <location>
        <begin position="32"/>
        <end position="59"/>
    </location>
</feature>
<gene>
    <name evidence="3" type="ORF">BG844_09290</name>
</gene>
<comment type="caution">
    <text evidence="3">The sequence shown here is derived from an EMBL/GenBank/DDBJ whole genome shotgun (WGS) entry which is preliminary data.</text>
</comment>